<dbReference type="Pfam" id="PF23582">
    <property type="entry name" value="WHD_RGF3"/>
    <property type="match status" value="1"/>
</dbReference>
<evidence type="ECO:0000256" key="3">
    <source>
        <dbReference type="SAM" id="MobiDB-lite"/>
    </source>
</evidence>
<dbReference type="InParanoid" id="Q4WU73"/>
<feature type="region of interest" description="Disordered" evidence="3">
    <location>
        <begin position="547"/>
        <end position="576"/>
    </location>
</feature>
<dbReference type="EMBL" id="AAHF01000003">
    <property type="protein sequence ID" value="EAL91853.1"/>
    <property type="molecule type" value="Genomic_DNA"/>
</dbReference>
<dbReference type="OrthoDB" id="660555at2759"/>
<protein>
    <submittedName>
        <fullName evidence="6">Rho guanyl nucleotide exchange factor, putative</fullName>
    </submittedName>
</protein>
<dbReference type="Proteomes" id="UP000002530">
    <property type="component" value="Unassembled WGS sequence"/>
</dbReference>
<dbReference type="InterPro" id="IPR041675">
    <property type="entry name" value="PH_5"/>
</dbReference>
<feature type="region of interest" description="Disordered" evidence="3">
    <location>
        <begin position="596"/>
        <end position="628"/>
    </location>
</feature>
<dbReference type="PANTHER" id="PTHR46572">
    <property type="entry name" value="RHO1 GDP-GTP EXCHANGE PROTEIN 1-RELATED"/>
    <property type="match status" value="1"/>
</dbReference>
<dbReference type="InterPro" id="IPR001849">
    <property type="entry name" value="PH_domain"/>
</dbReference>
<feature type="compositionally biased region" description="Polar residues" evidence="3">
    <location>
        <begin position="306"/>
        <end position="318"/>
    </location>
</feature>
<evidence type="ECO:0000313" key="6">
    <source>
        <dbReference type="EMBL" id="EAL91853.1"/>
    </source>
</evidence>
<feature type="compositionally biased region" description="Polar residues" evidence="3">
    <location>
        <begin position="137"/>
        <end position="149"/>
    </location>
</feature>
<dbReference type="Pfam" id="PF15405">
    <property type="entry name" value="PH_5"/>
    <property type="match status" value="1"/>
</dbReference>
<feature type="compositionally biased region" description="Polar residues" evidence="3">
    <location>
        <begin position="66"/>
        <end position="97"/>
    </location>
</feature>
<evidence type="ECO:0000259" key="4">
    <source>
        <dbReference type="PROSITE" id="PS50010"/>
    </source>
</evidence>
<dbReference type="STRING" id="330879.Q4WU73"/>
<dbReference type="PROSITE" id="PS50010">
    <property type="entry name" value="DH_2"/>
    <property type="match status" value="1"/>
</dbReference>
<accession>Q4WU73</accession>
<dbReference type="CDD" id="cd00160">
    <property type="entry name" value="RhoGEF"/>
    <property type="match status" value="1"/>
</dbReference>
<dbReference type="KEGG" id="afm:AFUA_5G07430"/>
<feature type="compositionally biased region" description="Low complexity" evidence="3">
    <location>
        <begin position="125"/>
        <end position="136"/>
    </location>
</feature>
<dbReference type="InterPro" id="IPR011993">
    <property type="entry name" value="PH-like_dom_sf"/>
</dbReference>
<dbReference type="Pfam" id="PF00780">
    <property type="entry name" value="CNH"/>
    <property type="match status" value="1"/>
</dbReference>
<dbReference type="InterPro" id="IPR001180">
    <property type="entry name" value="CNH_dom"/>
</dbReference>
<keyword evidence="7" id="KW-1185">Reference proteome</keyword>
<dbReference type="SMART" id="SM00036">
    <property type="entry name" value="CNH"/>
    <property type="match status" value="1"/>
</dbReference>
<feature type="compositionally biased region" description="Polar residues" evidence="3">
    <location>
        <begin position="34"/>
        <end position="44"/>
    </location>
</feature>
<feature type="compositionally biased region" description="Low complexity" evidence="3">
    <location>
        <begin position="217"/>
        <end position="230"/>
    </location>
</feature>
<feature type="compositionally biased region" description="Polar residues" evidence="3">
    <location>
        <begin position="1318"/>
        <end position="1330"/>
    </location>
</feature>
<feature type="compositionally biased region" description="Polar residues" evidence="3">
    <location>
        <begin position="748"/>
        <end position="781"/>
    </location>
</feature>
<dbReference type="RefSeq" id="XP_753891.1">
    <property type="nucleotide sequence ID" value="XM_748798.1"/>
</dbReference>
<gene>
    <name evidence="6" type="ORF">AFUA_5G07430</name>
</gene>
<dbReference type="Pfam" id="PF00621">
    <property type="entry name" value="RhoGEF"/>
    <property type="match status" value="1"/>
</dbReference>
<dbReference type="OMA" id="DMFYHPG"/>
<organism evidence="6 7">
    <name type="scientific">Aspergillus fumigatus (strain ATCC MYA-4609 / CBS 101355 / FGSC A1100 / Af293)</name>
    <name type="common">Neosartorya fumigata</name>
    <dbReference type="NCBI Taxonomy" id="330879"/>
    <lineage>
        <taxon>Eukaryota</taxon>
        <taxon>Fungi</taxon>
        <taxon>Dikarya</taxon>
        <taxon>Ascomycota</taxon>
        <taxon>Pezizomycotina</taxon>
        <taxon>Eurotiomycetes</taxon>
        <taxon>Eurotiomycetidae</taxon>
        <taxon>Eurotiales</taxon>
        <taxon>Aspergillaceae</taxon>
        <taxon>Aspergillus</taxon>
        <taxon>Aspergillus subgen. Fumigati</taxon>
    </lineage>
</organism>
<dbReference type="PANTHER" id="PTHR46572:SF1">
    <property type="entry name" value="RHO1 GUANINE NUCLEOTIDE EXCHANGE FACTOR TUS1"/>
    <property type="match status" value="1"/>
</dbReference>
<name>Q4WU73_ASPFU</name>
<dbReference type="SMART" id="SM00233">
    <property type="entry name" value="PH"/>
    <property type="match status" value="1"/>
</dbReference>
<dbReference type="GO" id="GO:0007264">
    <property type="term" value="P:small GTPase-mediated signal transduction"/>
    <property type="evidence" value="ECO:0000318"/>
    <property type="project" value="GO_Central"/>
</dbReference>
<feature type="region of interest" description="Disordered" evidence="3">
    <location>
        <begin position="1316"/>
        <end position="1351"/>
    </location>
</feature>
<feature type="region of interest" description="Disordered" evidence="3">
    <location>
        <begin position="300"/>
        <end position="427"/>
    </location>
</feature>
<dbReference type="VEuPathDB" id="FungiDB:Afu5g07430"/>
<dbReference type="SMART" id="SM00325">
    <property type="entry name" value="RhoGEF"/>
    <property type="match status" value="1"/>
</dbReference>
<evidence type="ECO:0000256" key="2">
    <source>
        <dbReference type="ARBA" id="ARBA00022658"/>
    </source>
</evidence>
<feature type="compositionally biased region" description="Low complexity" evidence="3">
    <location>
        <begin position="10"/>
        <end position="28"/>
    </location>
</feature>
<feature type="compositionally biased region" description="Low complexity" evidence="3">
    <location>
        <begin position="1341"/>
        <end position="1351"/>
    </location>
</feature>
<feature type="region of interest" description="Disordered" evidence="3">
    <location>
        <begin position="1"/>
        <end position="170"/>
    </location>
</feature>
<dbReference type="Gene3D" id="1.20.900.10">
    <property type="entry name" value="Dbl homology (DH) domain"/>
    <property type="match status" value="1"/>
</dbReference>
<dbReference type="HOGENOM" id="CLU_001083_0_0_1"/>
<dbReference type="eggNOG" id="KOG4305">
    <property type="taxonomic scope" value="Eukaryota"/>
</dbReference>
<comment type="caution">
    <text evidence="6">The sequence shown here is derived from an EMBL/GenBank/DDBJ whole genome shotgun (WGS) entry which is preliminary data.</text>
</comment>
<dbReference type="GeneID" id="3511469"/>
<evidence type="ECO:0000259" key="5">
    <source>
        <dbReference type="PROSITE" id="PS50219"/>
    </source>
</evidence>
<dbReference type="SUPFAM" id="SSF48065">
    <property type="entry name" value="DBL homology domain (DH-domain)"/>
    <property type="match status" value="1"/>
</dbReference>
<sequence length="1846" mass="204480">MAHYQNGHTPYYSQSNNPTSSTQPPSSSRYDHYNAQQQSANSQLRRMPSYNIGDDAGLFGGGSGAQNARTANGSTRYAGQASNYGTEDEQGSYSLANSGHDDISGPRYAHIPSGGSPHVTRDRASSQSNYSYQYSSVASPTQSAYNPQQYALPPTPSQQQLGYNPIAYNSSSSNAYTAGATVAHQPYNPAAYQSTSLAGYGSPTVQRQPSIASLYAQPPQTSQPYSSQQSLPPPPPPRGPDHPYGSRASAPYRIDSPATQFGFPTQSSASLAYNVASPIGPTAPYPSTSSLTSTTIASTFTRSHPHSSQFPLYTAQSPHHSDAAIAPPYPDELPPEPPAHSTPAEDLYGKRQSFGRRGSGRSLPTPPIQQAQSQISPRRTDALTRHPQSRPLPGPPVDADSDSSPLDDLNGVGGRDPRSDRPVGYGDLMREVEAAVIDNRMSRETRYNTRPPRVDAQSSHHEEYDPSPSVTATSSMRLSPDERHTHTNGTLATGTGQYVNYDAYSDDSDAEAAAGLAMLQMADEEDRIQAEREQARTRRETNASIISAYGSHSSARAPSPRRDSRQDELHFATNTTYGSNHYERYHYDADMDEHADETHNEGVDQATRLAPSGSLRSSNLSADDRGEYSDDYDYYPVPDDQVHQYYDYISAARVDAAGTGGLSEPGAYERRMSFDYGDEADAYPDDVHHSGSEGSDTGGIPGELFFHPGMRPLPPAPVEPANNADLLPHLMPAGTYRPQESGEYPEETQYTSPQYPVSADSFASTVSTPTSQVPRSTSLSSHPIGPPTDPPIRSKTDADRAKYKQQLDLLRQQQHGAFKLDAAQEAPAIPLDLPTIPAGRRKKFNPSKLSSEQFRKCVEPWALSAVLAWIRDLCEEETDLRKSAIVDAIVALFTHKVPTMNIADAETLAARVVDNMLEQEALVKEEEWVKFGRGTLSGVLFQITGTGCYSPLLHEQETEILGRCYSHHCMRTLKKVNLKAHKMAPQKKVEDWVTFYKVPKEVWEAYPKKEVDRQNNLHEIVTTEDAFIGQLDVLRELYRDQLANMQPAIIPPKRLPKFLNDVFGKVDAVKKVNEEYLLAQLKYRQKEQGPFIVGFSDIFREWIRKAKMVYIDYAATFPYANYLVRKEMERNAHFRQFLNQAREHKMSNRLSWDTYLKAPITRIQRYTLLLSTVHKNMVKECEEKTNLAQAIDEIKVVALECDNKVGETSKKVDLMELSAKLQLRPEMKKEVELNLQHLGREIIYRGDLQRPGTRTRFLVDTHAILFDHYLVLAKLSTTRDPTRGIKYESYDVSKLPIPMDLLVLESTNDDPVVKSSVRGVSTVTPPQATTRGAGAAPLIHSNSGNSGNSTSSGKTLVAATVLESSKDDKILYPFKVKHLGKNGTFTLYAFSAQNRQEWCDKIMEAKTRHAAALFAQNAEPFRLRVLADTAFASSDHSGISKRTVTVKGTPLDRAIREVEERYGGSKSRPVPVCRTSVHCATVFQQPPGRMMCAVGTDYGVYISEYNDPRGWVRAIPIIRVSQIAVFEEFNLFLLIADKSLIAYHLDVVCPASGVSSQTTKDSARRAPQKLSGNREVGFFAAGHMKDRTLVMYKKRDGLSSTFKVLEPVLQKSTTSKSRLFHTRRSQTEFFREYDEFYIPAESYGINMFHSSLAISTQRGIEILTLDKKQTWSVPDFRSEAPEAQAQLSSIANRISNLRPLGMFRLSDSEFLVAYTDCAVYVNKHGDVSRSVIMEFVGRAHSACLYGKFLILFNDDFVEVRNAMNGRLRQVIPGHNVVCLDDGSALPGSSANTVPTNSGTSINLASGLSNGVAMASSGRTVKICMQHPEYERSQLVLELIENEGQKE</sequence>
<keyword evidence="1" id="KW-0597">Phosphoprotein</keyword>
<feature type="compositionally biased region" description="Low complexity" evidence="3">
    <location>
        <begin position="368"/>
        <end position="377"/>
    </location>
</feature>
<dbReference type="FunCoup" id="Q4WU73">
    <property type="interactions" value="105"/>
</dbReference>
<evidence type="ECO:0000256" key="1">
    <source>
        <dbReference type="ARBA" id="ARBA00022553"/>
    </source>
</evidence>
<evidence type="ECO:0000313" key="7">
    <source>
        <dbReference type="Proteomes" id="UP000002530"/>
    </source>
</evidence>
<proteinExistence type="predicted"/>
<dbReference type="SUPFAM" id="SSF50729">
    <property type="entry name" value="PH domain-like"/>
    <property type="match status" value="1"/>
</dbReference>
<dbReference type="GO" id="GO:0032153">
    <property type="term" value="C:cell division site"/>
    <property type="evidence" value="ECO:0000318"/>
    <property type="project" value="GO_Central"/>
</dbReference>
<dbReference type="InterPro" id="IPR000219">
    <property type="entry name" value="DH_dom"/>
</dbReference>
<feature type="compositionally biased region" description="Polar residues" evidence="3">
    <location>
        <begin position="468"/>
        <end position="477"/>
    </location>
</feature>
<feature type="region of interest" description="Disordered" evidence="3">
    <location>
        <begin position="216"/>
        <end position="263"/>
    </location>
</feature>
<reference evidence="6 7" key="1">
    <citation type="journal article" date="2005" name="Nature">
        <title>Genomic sequence of the pathogenic and allergenic filamentous fungus Aspergillus fumigatus.</title>
        <authorList>
            <person name="Nierman W.C."/>
            <person name="Pain A."/>
            <person name="Anderson M.J."/>
            <person name="Wortman J.R."/>
            <person name="Kim H.S."/>
            <person name="Arroyo J."/>
            <person name="Berriman M."/>
            <person name="Abe K."/>
            <person name="Archer D.B."/>
            <person name="Bermejo C."/>
            <person name="Bennett J."/>
            <person name="Bowyer P."/>
            <person name="Chen D."/>
            <person name="Collins M."/>
            <person name="Coulsen R."/>
            <person name="Davies R."/>
            <person name="Dyer P.S."/>
            <person name="Farman M."/>
            <person name="Fedorova N."/>
            <person name="Fedorova N."/>
            <person name="Feldblyum T.V."/>
            <person name="Fischer R."/>
            <person name="Fosker N."/>
            <person name="Fraser A."/>
            <person name="Garcia J.L."/>
            <person name="Garcia M.J."/>
            <person name="Goble A."/>
            <person name="Goldman G.H."/>
            <person name="Gomi K."/>
            <person name="Griffith-Jones S."/>
            <person name="Gwilliam R."/>
            <person name="Haas B."/>
            <person name="Haas H."/>
            <person name="Harris D."/>
            <person name="Horiuchi H."/>
            <person name="Huang J."/>
            <person name="Humphray S."/>
            <person name="Jimenez J."/>
            <person name="Keller N."/>
            <person name="Khouri H."/>
            <person name="Kitamoto K."/>
            <person name="Kobayashi T."/>
            <person name="Konzack S."/>
            <person name="Kulkarni R."/>
            <person name="Kumagai T."/>
            <person name="Lafon A."/>
            <person name="Latge J.P."/>
            <person name="Li W."/>
            <person name="Lord A."/>
            <person name="Lu C."/>
            <person name="Majoros W.H."/>
            <person name="May G.S."/>
            <person name="Miller B.L."/>
            <person name="Mohamoud Y."/>
            <person name="Molina M."/>
            <person name="Monod M."/>
            <person name="Mouyna I."/>
            <person name="Mulligan S."/>
            <person name="Murphy L."/>
            <person name="O'Neil S."/>
            <person name="Paulsen I."/>
            <person name="Penalva M.A."/>
            <person name="Pertea M."/>
            <person name="Price C."/>
            <person name="Pritchard B.L."/>
            <person name="Quail M.A."/>
            <person name="Rabbinowitsch E."/>
            <person name="Rawlins N."/>
            <person name="Rajandream M.A."/>
            <person name="Reichard U."/>
            <person name="Renauld H."/>
            <person name="Robson G.D."/>
            <person name="Rodriguez de Cordoba S."/>
            <person name="Rodriguez-Pena J.M."/>
            <person name="Ronning C.M."/>
            <person name="Rutter S."/>
            <person name="Salzberg S.L."/>
            <person name="Sanchez M."/>
            <person name="Sanchez-Ferrero J.C."/>
            <person name="Saunders D."/>
            <person name="Seeger K."/>
            <person name="Squares R."/>
            <person name="Squares S."/>
            <person name="Takeuchi M."/>
            <person name="Tekaia F."/>
            <person name="Turner G."/>
            <person name="Vazquez de Aldana C.R."/>
            <person name="Weidman J."/>
            <person name="White O."/>
            <person name="Woodward J."/>
            <person name="Yu J.H."/>
            <person name="Fraser C."/>
            <person name="Galagan J.E."/>
            <person name="Asai K."/>
            <person name="Machida M."/>
            <person name="Hall N."/>
            <person name="Barrell B."/>
            <person name="Denning D.W."/>
        </authorList>
    </citation>
    <scope>NUCLEOTIDE SEQUENCE [LARGE SCALE GENOMIC DNA]</scope>
    <source>
        <strain evidence="6 7">Af293</strain>
    </source>
</reference>
<dbReference type="GO" id="GO:0005737">
    <property type="term" value="C:cytoplasm"/>
    <property type="evidence" value="ECO:0000318"/>
    <property type="project" value="GO_Central"/>
</dbReference>
<dbReference type="InterPro" id="IPR057283">
    <property type="entry name" value="RGF3_WH"/>
</dbReference>
<dbReference type="Gene3D" id="2.30.29.30">
    <property type="entry name" value="Pleckstrin-homology domain (PH domain)/Phosphotyrosine-binding domain (PTB)"/>
    <property type="match status" value="1"/>
</dbReference>
<dbReference type="InterPro" id="IPR052233">
    <property type="entry name" value="Rho-type_GEFs"/>
</dbReference>
<feature type="region of interest" description="Disordered" evidence="3">
    <location>
        <begin position="440"/>
        <end position="495"/>
    </location>
</feature>
<dbReference type="PROSITE" id="PS50219">
    <property type="entry name" value="CNH"/>
    <property type="match status" value="1"/>
</dbReference>
<feature type="domain" description="DH" evidence="4">
    <location>
        <begin position="1012"/>
        <end position="1204"/>
    </location>
</feature>
<dbReference type="GO" id="GO:1903338">
    <property type="term" value="P:regulation of cell wall organization or biogenesis"/>
    <property type="evidence" value="ECO:0000318"/>
    <property type="project" value="GO_Central"/>
</dbReference>
<feature type="compositionally biased region" description="Basic and acidic residues" evidence="3">
    <location>
        <begin position="792"/>
        <end position="801"/>
    </location>
</feature>
<feature type="compositionally biased region" description="Pro residues" evidence="3">
    <location>
        <begin position="327"/>
        <end position="340"/>
    </location>
</feature>
<feature type="compositionally biased region" description="Basic and acidic residues" evidence="3">
    <location>
        <begin position="560"/>
        <end position="570"/>
    </location>
</feature>
<dbReference type="GO" id="GO:0005085">
    <property type="term" value="F:guanyl-nucleotide exchange factor activity"/>
    <property type="evidence" value="ECO:0000318"/>
    <property type="project" value="GO_Central"/>
</dbReference>
<feature type="region of interest" description="Disordered" evidence="3">
    <location>
        <begin position="679"/>
        <end position="801"/>
    </location>
</feature>
<feature type="domain" description="CNH" evidence="5">
    <location>
        <begin position="1474"/>
        <end position="1786"/>
    </location>
</feature>
<dbReference type="GO" id="GO:0071944">
    <property type="term" value="C:cell periphery"/>
    <property type="evidence" value="ECO:0000318"/>
    <property type="project" value="GO_Central"/>
</dbReference>
<keyword evidence="2" id="KW-0344">Guanine-nucleotide releasing factor</keyword>
<dbReference type="InterPro" id="IPR035899">
    <property type="entry name" value="DBL_dom_sf"/>
</dbReference>